<proteinExistence type="inferred from homology"/>
<evidence type="ECO:0000256" key="6">
    <source>
        <dbReference type="ARBA" id="ARBA00023053"/>
    </source>
</evidence>
<protein>
    <submittedName>
        <fullName evidence="14">Sodium:proton antiporter</fullName>
    </submittedName>
</protein>
<feature type="domain" description="Citrate transporter-like" evidence="13">
    <location>
        <begin position="53"/>
        <end position="402"/>
    </location>
</feature>
<keyword evidence="9" id="KW-0739">Sodium transport</keyword>
<keyword evidence="5 11" id="KW-1133">Transmembrane helix</keyword>
<feature type="transmembrane region" description="Helical" evidence="11">
    <location>
        <begin position="62"/>
        <end position="80"/>
    </location>
</feature>
<feature type="transmembrane region" description="Helical" evidence="11">
    <location>
        <begin position="217"/>
        <end position="239"/>
    </location>
</feature>
<keyword evidence="3" id="KW-0050">Antiport</keyword>
<feature type="transmembrane region" description="Helical" evidence="11">
    <location>
        <begin position="32"/>
        <end position="50"/>
    </location>
</feature>
<evidence type="ECO:0000256" key="3">
    <source>
        <dbReference type="ARBA" id="ARBA00022449"/>
    </source>
</evidence>
<dbReference type="Proteomes" id="UP000290092">
    <property type="component" value="Unassembled WGS sequence"/>
</dbReference>
<evidence type="ECO:0000256" key="7">
    <source>
        <dbReference type="ARBA" id="ARBA00023065"/>
    </source>
</evidence>
<dbReference type="AlphaFoldDB" id="A0AAX2AF56"/>
<evidence type="ECO:0000256" key="12">
    <source>
        <dbReference type="SAM" id="SignalP"/>
    </source>
</evidence>
<feature type="chain" id="PRO_5043668106" evidence="12">
    <location>
        <begin position="18"/>
        <end position="463"/>
    </location>
</feature>
<evidence type="ECO:0000256" key="9">
    <source>
        <dbReference type="ARBA" id="ARBA00023201"/>
    </source>
</evidence>
<dbReference type="EMBL" id="NXID01000030">
    <property type="protein sequence ID" value="RXK15359.1"/>
    <property type="molecule type" value="Genomic_DNA"/>
</dbReference>
<sequence length="463" mass="51072">MFKVLLSFLLCSVAAFASGGSATSEIPDLTMTWIGFASLIIFVIGYYFVAAEEKYEIDKAKPALFIGTFIFILIALYYAINDLDMDLVHVQAQHLILEIAEIFFFLFVAMTYIESLIHMNVFDKLKYNLVTKGYSYRKLFWVTGFIAFFLSPIADNLTTALILSTVLITIEKKRKDFLVPGAINIVVAANAGGAWSPFGDITTLMAWTAGKGVFTDFLYLFPAAIGGYLITAFLLSKFVPTEKPEFDASKEEVPVMAEGAKVVMGLGVFTIFCAVMSHQVLHLPAMWGMMFGLSLLKVYSYGLNRRHGKEHFNIFHSMAKIENNTLMFFFGILAAVGGLYFIGWLALASHVYSPDVLGPTWSNIGVGFLSAIVDNVPVMSAVLKANPQMGLDQWMLVTLTAGVGGSLISFGSAAGVGVMGKLHGIYTFNSHMKYAWTILIGYIVSISIWYIQYEVLQISHYGS</sequence>
<keyword evidence="4 11" id="KW-0812">Transmembrane</keyword>
<evidence type="ECO:0000313" key="14">
    <source>
        <dbReference type="EMBL" id="RXK15359.1"/>
    </source>
</evidence>
<dbReference type="GO" id="GO:0006814">
    <property type="term" value="P:sodium ion transport"/>
    <property type="evidence" value="ECO:0007669"/>
    <property type="project" value="UniProtKB-KW"/>
</dbReference>
<keyword evidence="6" id="KW-0915">Sodium</keyword>
<feature type="transmembrane region" description="Helical" evidence="11">
    <location>
        <begin position="434"/>
        <end position="451"/>
    </location>
</feature>
<name>A0AAX2AF56_9BACT</name>
<accession>A0AAX2AF56</accession>
<evidence type="ECO:0000259" key="13">
    <source>
        <dbReference type="Pfam" id="PF03600"/>
    </source>
</evidence>
<dbReference type="InterPro" id="IPR004680">
    <property type="entry name" value="Cit_transptr-like_dom"/>
</dbReference>
<keyword evidence="2" id="KW-0813">Transport</keyword>
<dbReference type="KEGG" id="amyt:AMYT_1790"/>
<feature type="transmembrane region" description="Helical" evidence="11">
    <location>
        <begin position="360"/>
        <end position="382"/>
    </location>
</feature>
<comment type="caution">
    <text evidence="14">The sequence shown here is derived from an EMBL/GenBank/DDBJ whole genome shotgun (WGS) entry which is preliminary data.</text>
</comment>
<organism evidence="14 15">
    <name type="scientific">Malaciobacter mytili LMG 24559</name>
    <dbReference type="NCBI Taxonomy" id="1032238"/>
    <lineage>
        <taxon>Bacteria</taxon>
        <taxon>Pseudomonadati</taxon>
        <taxon>Campylobacterota</taxon>
        <taxon>Epsilonproteobacteria</taxon>
        <taxon>Campylobacterales</taxon>
        <taxon>Arcobacteraceae</taxon>
        <taxon>Malaciobacter</taxon>
    </lineage>
</organism>
<evidence type="ECO:0000256" key="5">
    <source>
        <dbReference type="ARBA" id="ARBA00022989"/>
    </source>
</evidence>
<gene>
    <name evidence="14" type="ORF">CP985_08905</name>
</gene>
<dbReference type="InterPro" id="IPR045016">
    <property type="entry name" value="NhaD-like"/>
</dbReference>
<comment type="subcellular location">
    <subcellularLocation>
        <location evidence="1">Membrane</location>
        <topology evidence="1">Multi-pass membrane protein</topology>
    </subcellularLocation>
</comment>
<feature type="transmembrane region" description="Helical" evidence="11">
    <location>
        <begin position="325"/>
        <end position="348"/>
    </location>
</feature>
<dbReference type="GO" id="GO:0015297">
    <property type="term" value="F:antiporter activity"/>
    <property type="evidence" value="ECO:0007669"/>
    <property type="project" value="UniProtKB-KW"/>
</dbReference>
<evidence type="ECO:0000256" key="11">
    <source>
        <dbReference type="SAM" id="Phobius"/>
    </source>
</evidence>
<feature type="transmembrane region" description="Helical" evidence="11">
    <location>
        <begin position="92"/>
        <end position="113"/>
    </location>
</feature>
<feature type="signal peptide" evidence="12">
    <location>
        <begin position="1"/>
        <end position="17"/>
    </location>
</feature>
<dbReference type="NCBIfam" id="NF038006">
    <property type="entry name" value="NhaD_1"/>
    <property type="match status" value="2"/>
</dbReference>
<dbReference type="RefSeq" id="WP_114842203.1">
    <property type="nucleotide sequence ID" value="NZ_CP031219.1"/>
</dbReference>
<evidence type="ECO:0000256" key="8">
    <source>
        <dbReference type="ARBA" id="ARBA00023136"/>
    </source>
</evidence>
<feature type="transmembrane region" description="Helical" evidence="11">
    <location>
        <begin position="134"/>
        <end position="154"/>
    </location>
</feature>
<dbReference type="PANTHER" id="PTHR43269:SF2">
    <property type="entry name" value="SODIUM_PROTON ANTIPORTER 1-RELATED"/>
    <property type="match status" value="1"/>
</dbReference>
<dbReference type="Pfam" id="PF03600">
    <property type="entry name" value="CitMHS"/>
    <property type="match status" value="1"/>
</dbReference>
<keyword evidence="15" id="KW-1185">Reference proteome</keyword>
<evidence type="ECO:0000256" key="2">
    <source>
        <dbReference type="ARBA" id="ARBA00022448"/>
    </source>
</evidence>
<keyword evidence="8 11" id="KW-0472">Membrane</keyword>
<evidence type="ECO:0000313" key="15">
    <source>
        <dbReference type="Proteomes" id="UP000290092"/>
    </source>
</evidence>
<evidence type="ECO:0000256" key="4">
    <source>
        <dbReference type="ARBA" id="ARBA00022692"/>
    </source>
</evidence>
<keyword evidence="7" id="KW-0406">Ion transport</keyword>
<evidence type="ECO:0000256" key="1">
    <source>
        <dbReference type="ARBA" id="ARBA00004141"/>
    </source>
</evidence>
<comment type="similarity">
    <text evidence="10">Belongs to the NhaD Na(+)/H(+) (TC 2.A.62) antiporter family.</text>
</comment>
<feature type="transmembrane region" description="Helical" evidence="11">
    <location>
        <begin position="394"/>
        <end position="414"/>
    </location>
</feature>
<evidence type="ECO:0000256" key="10">
    <source>
        <dbReference type="ARBA" id="ARBA00025753"/>
    </source>
</evidence>
<dbReference type="PANTHER" id="PTHR43269">
    <property type="entry name" value="SODIUM/PROTON ANTIPORTER 1-RELATED"/>
    <property type="match status" value="1"/>
</dbReference>
<feature type="transmembrane region" description="Helical" evidence="11">
    <location>
        <begin position="285"/>
        <end position="304"/>
    </location>
</feature>
<keyword evidence="12" id="KW-0732">Signal</keyword>
<dbReference type="GO" id="GO:0016020">
    <property type="term" value="C:membrane"/>
    <property type="evidence" value="ECO:0007669"/>
    <property type="project" value="UniProtKB-SubCell"/>
</dbReference>
<reference evidence="14 15" key="1">
    <citation type="submission" date="2017-09" db="EMBL/GenBank/DDBJ databases">
        <title>Genomics of the genus Arcobacter.</title>
        <authorList>
            <person name="Perez-Cataluna A."/>
            <person name="Figueras M.J."/>
            <person name="Salas-Masso N."/>
        </authorList>
    </citation>
    <scope>NUCLEOTIDE SEQUENCE [LARGE SCALE GENOMIC DNA]</scope>
    <source>
        <strain evidence="14 15">CECT 7386</strain>
    </source>
</reference>